<dbReference type="InterPro" id="IPR002731">
    <property type="entry name" value="ATPase_BadF"/>
</dbReference>
<dbReference type="Pfam" id="PF01869">
    <property type="entry name" value="BcrAD_BadFG"/>
    <property type="match status" value="1"/>
</dbReference>
<dbReference type="RefSeq" id="WP_189084373.1">
    <property type="nucleotide sequence ID" value="NZ_BMRJ01000001.1"/>
</dbReference>
<protein>
    <submittedName>
        <fullName evidence="2">ATPase</fullName>
    </submittedName>
</protein>
<sequence>MSGLRVGLDVGGTKTALRAADASGAVVADVVVPSGEWDAEPADRAARLILDVVAAALPDRRVNALAVGAQGLDAEAVARDLEAELETSGIPRVACVNDAALLVPAAGFTEGLGLIAGTGAIGVGRTADGRDFVTGGWGWVIGDEAGAAGLVREATRAALLAHDDGDPDDGLLGALLRAYGVADAERLARAVNDEPTMANWAPHAPAVFRAADAGSALAAGVVAAGAEHLARLVDQLLARGAVGRHVVAGGSVIAGQPRLAEGLRERLSARHPELELVILREPPVAGALAIARRIAGDA</sequence>
<dbReference type="PANTHER" id="PTHR43190">
    <property type="entry name" value="N-ACETYL-D-GLUCOSAMINE KINASE"/>
    <property type="match status" value="1"/>
</dbReference>
<organism evidence="2 3">
    <name type="scientific">Agromyces mediolanus</name>
    <name type="common">Corynebacterium mediolanum</name>
    <dbReference type="NCBI Taxonomy" id="41986"/>
    <lineage>
        <taxon>Bacteria</taxon>
        <taxon>Bacillati</taxon>
        <taxon>Actinomycetota</taxon>
        <taxon>Actinomycetes</taxon>
        <taxon>Micrococcales</taxon>
        <taxon>Microbacteriaceae</taxon>
        <taxon>Agromyces</taxon>
    </lineage>
</organism>
<dbReference type="InterPro" id="IPR043129">
    <property type="entry name" value="ATPase_NBD"/>
</dbReference>
<reference evidence="2" key="1">
    <citation type="journal article" date="2014" name="Int. J. Syst. Evol. Microbiol.">
        <title>Complete genome sequence of Corynebacterium casei LMG S-19264T (=DSM 44701T), isolated from a smear-ripened cheese.</title>
        <authorList>
            <consortium name="US DOE Joint Genome Institute (JGI-PGF)"/>
            <person name="Walter F."/>
            <person name="Albersmeier A."/>
            <person name="Kalinowski J."/>
            <person name="Ruckert C."/>
        </authorList>
    </citation>
    <scope>NUCLEOTIDE SEQUENCE</scope>
    <source>
        <strain evidence="2">JCM 3346</strain>
    </source>
</reference>
<keyword evidence="3" id="KW-1185">Reference proteome</keyword>
<dbReference type="AlphaFoldDB" id="A0A918CFJ2"/>
<name>A0A918CFJ2_AGRME</name>
<dbReference type="EMBL" id="BMRJ01000001">
    <property type="protein sequence ID" value="GGR20491.1"/>
    <property type="molecule type" value="Genomic_DNA"/>
</dbReference>
<dbReference type="PANTHER" id="PTHR43190:SF3">
    <property type="entry name" value="N-ACETYL-D-GLUCOSAMINE KINASE"/>
    <property type="match status" value="1"/>
</dbReference>
<gene>
    <name evidence="2" type="ORF">GCM10010196_12260</name>
</gene>
<dbReference type="Gene3D" id="3.30.420.40">
    <property type="match status" value="2"/>
</dbReference>
<dbReference type="Proteomes" id="UP000610303">
    <property type="component" value="Unassembled WGS sequence"/>
</dbReference>
<comment type="caution">
    <text evidence="2">The sequence shown here is derived from an EMBL/GenBank/DDBJ whole genome shotgun (WGS) entry which is preliminary data.</text>
</comment>
<accession>A0A918CFJ2</accession>
<dbReference type="InterPro" id="IPR052519">
    <property type="entry name" value="Euk-type_GlcNAc_Kinase"/>
</dbReference>
<evidence type="ECO:0000259" key="1">
    <source>
        <dbReference type="Pfam" id="PF01869"/>
    </source>
</evidence>
<evidence type="ECO:0000313" key="2">
    <source>
        <dbReference type="EMBL" id="GGR20491.1"/>
    </source>
</evidence>
<dbReference type="SUPFAM" id="SSF53067">
    <property type="entry name" value="Actin-like ATPase domain"/>
    <property type="match status" value="2"/>
</dbReference>
<evidence type="ECO:0000313" key="3">
    <source>
        <dbReference type="Proteomes" id="UP000610303"/>
    </source>
</evidence>
<feature type="domain" description="ATPase BadF/BadG/BcrA/BcrD type" evidence="1">
    <location>
        <begin position="6"/>
        <end position="288"/>
    </location>
</feature>
<reference evidence="2" key="2">
    <citation type="submission" date="2020-09" db="EMBL/GenBank/DDBJ databases">
        <authorList>
            <person name="Sun Q."/>
            <person name="Ohkuma M."/>
        </authorList>
    </citation>
    <scope>NUCLEOTIDE SEQUENCE</scope>
    <source>
        <strain evidence="2">JCM 3346</strain>
    </source>
</reference>
<proteinExistence type="predicted"/>